<dbReference type="AlphaFoldDB" id="E0I862"/>
<evidence type="ECO:0000313" key="4">
    <source>
        <dbReference type="Proteomes" id="UP000005387"/>
    </source>
</evidence>
<reference evidence="3 4" key="1">
    <citation type="submission" date="2010-07" db="EMBL/GenBank/DDBJ databases">
        <title>The draft genome of Paenibacillus curdlanolyticus YK9.</title>
        <authorList>
            <consortium name="US DOE Joint Genome Institute (JGI-PGF)"/>
            <person name="Lucas S."/>
            <person name="Copeland A."/>
            <person name="Lapidus A."/>
            <person name="Cheng J.-F."/>
            <person name="Bruce D."/>
            <person name="Goodwin L."/>
            <person name="Pitluck S."/>
            <person name="Land M.L."/>
            <person name="Hauser L."/>
            <person name="Chang Y.-J."/>
            <person name="Jeffries C."/>
            <person name="Anderson I.J."/>
            <person name="Johnson E."/>
            <person name="Loganathan U."/>
            <person name="Mulhopadhyay B."/>
            <person name="Kyrpides N."/>
            <person name="Woyke T.J."/>
        </authorList>
    </citation>
    <scope>NUCLEOTIDE SEQUENCE [LARGE SCALE GENOMIC DNA]</scope>
    <source>
        <strain evidence="3 4">YK9</strain>
    </source>
</reference>
<feature type="transmembrane region" description="Helical" evidence="1">
    <location>
        <begin position="6"/>
        <end position="25"/>
    </location>
</feature>
<dbReference type="Pfam" id="PF20303">
    <property type="entry name" value="YLATT"/>
    <property type="match status" value="1"/>
</dbReference>
<dbReference type="Proteomes" id="UP000005387">
    <property type="component" value="Unassembled WGS sequence"/>
</dbReference>
<evidence type="ECO:0000256" key="1">
    <source>
        <dbReference type="SAM" id="Phobius"/>
    </source>
</evidence>
<keyword evidence="1" id="KW-1133">Transmembrane helix</keyword>
<evidence type="ECO:0000313" key="3">
    <source>
        <dbReference type="EMBL" id="EFM11367.1"/>
    </source>
</evidence>
<proteinExistence type="predicted"/>
<keyword evidence="1" id="KW-0812">Transmembrane</keyword>
<feature type="transmembrane region" description="Helical" evidence="1">
    <location>
        <begin position="45"/>
        <end position="63"/>
    </location>
</feature>
<dbReference type="OrthoDB" id="2084204at2"/>
<dbReference type="EMBL" id="AEDD01000004">
    <property type="protein sequence ID" value="EFM11367.1"/>
    <property type="molecule type" value="Genomic_DNA"/>
</dbReference>
<gene>
    <name evidence="3" type="ORF">PaecuDRAFT_1813</name>
</gene>
<sequence length="225" mass="24284">MDHGIILVFIMIAAGWVGGAVSYMLPPAKAGSPPLLKDRELYKSMLIGIAASFMVPLFLKLISSDLLSADQLGKGGFDASNDLVFAGFCLMAAISSRKFIEMITNHALETLSRKVDQTNQAAEAVVDSLTEDSATAGDAAEPVFKTLMLQPEEQNRASVLYALTKSSFTFRTPEGICRDCSLDDATVNKVLAGLAADRLVEQTLRPQGVRFHITPLGRAKLGEYR</sequence>
<dbReference type="RefSeq" id="WP_006037824.1">
    <property type="nucleotide sequence ID" value="NZ_AEDD01000004.1"/>
</dbReference>
<protein>
    <recommendedName>
        <fullName evidence="2">YEATS-Like-Associating Three TM domain-containing protein</fullName>
    </recommendedName>
</protein>
<dbReference type="STRING" id="717606.PaecuDRAFT_1813"/>
<keyword evidence="1" id="KW-0472">Membrane</keyword>
<dbReference type="eggNOG" id="COG0640">
    <property type="taxonomic scope" value="Bacteria"/>
</dbReference>
<name>E0I862_9BACL</name>
<evidence type="ECO:0000259" key="2">
    <source>
        <dbReference type="Pfam" id="PF20303"/>
    </source>
</evidence>
<feature type="transmembrane region" description="Helical" evidence="1">
    <location>
        <begin position="83"/>
        <end position="100"/>
    </location>
</feature>
<dbReference type="InterPro" id="IPR046890">
    <property type="entry name" value="YLATT"/>
</dbReference>
<organism evidence="3 4">
    <name type="scientific">Paenibacillus curdlanolyticus YK9</name>
    <dbReference type="NCBI Taxonomy" id="717606"/>
    <lineage>
        <taxon>Bacteria</taxon>
        <taxon>Bacillati</taxon>
        <taxon>Bacillota</taxon>
        <taxon>Bacilli</taxon>
        <taxon>Bacillales</taxon>
        <taxon>Paenibacillaceae</taxon>
        <taxon>Paenibacillus</taxon>
    </lineage>
</organism>
<accession>E0I862</accession>
<keyword evidence="4" id="KW-1185">Reference proteome</keyword>
<feature type="domain" description="YEATS-Like-Associating Three TM" evidence="2">
    <location>
        <begin position="3"/>
        <end position="114"/>
    </location>
</feature>